<dbReference type="PIRSF" id="PIRSF000615">
    <property type="entry name" value="TyrPK_CSF1-R"/>
    <property type="match status" value="1"/>
</dbReference>
<protein>
    <submittedName>
        <fullName evidence="12">Vascular endothelial growth factor receptor 3</fullName>
    </submittedName>
</protein>
<dbReference type="SUPFAM" id="SSF48726">
    <property type="entry name" value="Immunoglobulin"/>
    <property type="match status" value="5"/>
</dbReference>
<evidence type="ECO:0000259" key="11">
    <source>
        <dbReference type="PROSITE" id="PS50835"/>
    </source>
</evidence>
<dbReference type="GO" id="GO:0004672">
    <property type="term" value="F:protein kinase activity"/>
    <property type="evidence" value="ECO:0007669"/>
    <property type="project" value="InterPro"/>
</dbReference>
<comment type="caution">
    <text evidence="12">The sequence shown here is derived from an EMBL/GenBank/DDBJ whole genome shotgun (WGS) entry which is preliminary data.</text>
</comment>
<evidence type="ECO:0000256" key="4">
    <source>
        <dbReference type="ARBA" id="ARBA00023180"/>
    </source>
</evidence>
<dbReference type="InterPro" id="IPR011009">
    <property type="entry name" value="Kinase-like_dom_sf"/>
</dbReference>
<keyword evidence="12" id="KW-0675">Receptor</keyword>
<dbReference type="PANTHER" id="PTHR45080">
    <property type="entry name" value="CONTACTIN 5"/>
    <property type="match status" value="1"/>
</dbReference>
<feature type="domain" description="Protein kinase" evidence="10">
    <location>
        <begin position="888"/>
        <end position="1016"/>
    </location>
</feature>
<dbReference type="FunFam" id="2.60.40.10:FF:000032">
    <property type="entry name" value="palladin isoform X1"/>
    <property type="match status" value="1"/>
</dbReference>
<dbReference type="SMART" id="SM00408">
    <property type="entry name" value="IGc2"/>
    <property type="match status" value="3"/>
</dbReference>
<dbReference type="PANTHER" id="PTHR45080:SF8">
    <property type="entry name" value="IG-LIKE DOMAIN-CONTAINING PROTEIN"/>
    <property type="match status" value="1"/>
</dbReference>
<dbReference type="Pfam" id="PF13927">
    <property type="entry name" value="Ig_3"/>
    <property type="match status" value="1"/>
</dbReference>
<evidence type="ECO:0000256" key="6">
    <source>
        <dbReference type="PIRSR" id="PIRSR000615-2"/>
    </source>
</evidence>
<keyword evidence="6 8" id="KW-0547">Nucleotide-binding</keyword>
<evidence type="ECO:0000256" key="5">
    <source>
        <dbReference type="ARBA" id="ARBA00023319"/>
    </source>
</evidence>
<feature type="domain" description="Ig-like" evidence="11">
    <location>
        <begin position="507"/>
        <end position="616"/>
    </location>
</feature>
<name>A0AAV4MTY0_CAEEX</name>
<dbReference type="GO" id="GO:0005524">
    <property type="term" value="F:ATP binding"/>
    <property type="evidence" value="ECO:0007669"/>
    <property type="project" value="UniProtKB-UniRule"/>
</dbReference>
<evidence type="ECO:0000256" key="1">
    <source>
        <dbReference type="ARBA" id="ARBA00004167"/>
    </source>
</evidence>
<keyword evidence="7" id="KW-0479">Metal-binding</keyword>
<dbReference type="InterPro" id="IPR003598">
    <property type="entry name" value="Ig_sub2"/>
</dbReference>
<proteinExistence type="predicted"/>
<dbReference type="PROSITE" id="PS50835">
    <property type="entry name" value="IG_LIKE"/>
    <property type="match status" value="2"/>
</dbReference>
<keyword evidence="9" id="KW-0812">Transmembrane</keyword>
<dbReference type="InterPro" id="IPR036179">
    <property type="entry name" value="Ig-like_dom_sf"/>
</dbReference>
<feature type="binding site" evidence="7">
    <location>
        <position position="858"/>
    </location>
    <ligand>
        <name>Mg(2+)</name>
        <dbReference type="ChEBI" id="CHEBI:18420"/>
    </ligand>
</feature>
<keyword evidence="2" id="KW-0732">Signal</keyword>
<feature type="transmembrane region" description="Helical" evidence="9">
    <location>
        <begin position="812"/>
        <end position="833"/>
    </location>
</feature>
<dbReference type="InterPro" id="IPR050958">
    <property type="entry name" value="Cell_Adh-Cytoskel_Orgn"/>
</dbReference>
<comment type="subcellular location">
    <subcellularLocation>
        <location evidence="1">Membrane</location>
        <topology evidence="1">Single-pass membrane protein</topology>
    </subcellularLocation>
</comment>
<dbReference type="AlphaFoldDB" id="A0AAV4MTY0"/>
<evidence type="ECO:0000256" key="9">
    <source>
        <dbReference type="SAM" id="Phobius"/>
    </source>
</evidence>
<keyword evidence="9" id="KW-0472">Membrane</keyword>
<accession>A0AAV4MTY0</accession>
<keyword evidence="3" id="KW-1015">Disulfide bond</keyword>
<dbReference type="SUPFAM" id="SSF56112">
    <property type="entry name" value="Protein kinase-like (PK-like)"/>
    <property type="match status" value="1"/>
</dbReference>
<dbReference type="Pfam" id="PF21339">
    <property type="entry name" value="VEGFR-1-like_Ig-like"/>
    <property type="match status" value="1"/>
</dbReference>
<keyword evidence="9" id="KW-1133">Transmembrane helix</keyword>
<dbReference type="Pfam" id="PF07679">
    <property type="entry name" value="I-set"/>
    <property type="match status" value="2"/>
</dbReference>
<dbReference type="GO" id="GO:0005886">
    <property type="term" value="C:plasma membrane"/>
    <property type="evidence" value="ECO:0007669"/>
    <property type="project" value="TreeGrafter"/>
</dbReference>
<dbReference type="InterPro" id="IPR000719">
    <property type="entry name" value="Prot_kinase_dom"/>
</dbReference>
<evidence type="ECO:0000256" key="7">
    <source>
        <dbReference type="PIRSR" id="PIRSR000615-3"/>
    </source>
</evidence>
<evidence type="ECO:0000256" key="8">
    <source>
        <dbReference type="PROSITE-ProRule" id="PRU10141"/>
    </source>
</evidence>
<evidence type="ECO:0000259" key="10">
    <source>
        <dbReference type="PROSITE" id="PS50011"/>
    </source>
</evidence>
<feature type="domain" description="Ig-like" evidence="11">
    <location>
        <begin position="705"/>
        <end position="796"/>
    </location>
</feature>
<dbReference type="Gene3D" id="3.30.200.20">
    <property type="entry name" value="Phosphorylase Kinase, domain 1"/>
    <property type="match status" value="1"/>
</dbReference>
<dbReference type="SMART" id="SM00409">
    <property type="entry name" value="IG"/>
    <property type="match status" value="5"/>
</dbReference>
<keyword evidence="7" id="KW-0460">Magnesium</keyword>
<dbReference type="PROSITE" id="PS00107">
    <property type="entry name" value="PROTEIN_KINASE_ATP"/>
    <property type="match status" value="1"/>
</dbReference>
<dbReference type="InterPro" id="IPR013783">
    <property type="entry name" value="Ig-like_fold"/>
</dbReference>
<dbReference type="CDD" id="cd00096">
    <property type="entry name" value="Ig"/>
    <property type="match status" value="1"/>
</dbReference>
<dbReference type="InterPro" id="IPR003599">
    <property type="entry name" value="Ig_sub"/>
</dbReference>
<evidence type="ECO:0000313" key="13">
    <source>
        <dbReference type="Proteomes" id="UP001054945"/>
    </source>
</evidence>
<feature type="binding site" evidence="6 8">
    <location>
        <position position="922"/>
    </location>
    <ligand>
        <name>ATP</name>
        <dbReference type="ChEBI" id="CHEBI:30616"/>
    </ligand>
</feature>
<evidence type="ECO:0000256" key="2">
    <source>
        <dbReference type="ARBA" id="ARBA00022729"/>
    </source>
</evidence>
<organism evidence="12 13">
    <name type="scientific">Caerostris extrusa</name>
    <name type="common">Bark spider</name>
    <name type="synonym">Caerostris bankana</name>
    <dbReference type="NCBI Taxonomy" id="172846"/>
    <lineage>
        <taxon>Eukaryota</taxon>
        <taxon>Metazoa</taxon>
        <taxon>Ecdysozoa</taxon>
        <taxon>Arthropoda</taxon>
        <taxon>Chelicerata</taxon>
        <taxon>Arachnida</taxon>
        <taxon>Araneae</taxon>
        <taxon>Araneomorphae</taxon>
        <taxon>Entelegynae</taxon>
        <taxon>Araneoidea</taxon>
        <taxon>Araneidae</taxon>
        <taxon>Caerostris</taxon>
    </lineage>
</organism>
<dbReference type="PRINTS" id="PR01832">
    <property type="entry name" value="VEGFRECEPTOR"/>
</dbReference>
<sequence length="1016" mass="114413">MLSRTILGFSGRVKGCFSHNCLHASLPQILFLNLEPSSPFLGPTISAPEIGKEAFHIKTRDTGVSEYERHIKYNLFKILGFADVHQFYPPSLDIEDSFMDVKSNESIKITCFGRYPVTWKIKSYMKDMTINSDRVTITSSTTDLDPFNKYRSTFVLDKLHFNDTGYYTCYYEGTIDFELPDNITSIYVFVNDPQHLFIETPSIMTGHMLIPALQYRKALIPCLPTSSTLNVTLWKTEGEEELVVKPDLTFDPRVGFIIHYPTIYFNGLFQCRAFSDEVYEAINLTLLYMGLSLMRSMKPSISPYCTWLIPTMHHNQISIRLKLNIPVVNGTFTLKCTVIVETDTRLFIDWNYPNKNNTDGRINETQPISKWKTNKGYKHQEVSTSLIVKNVQTSDSGMYVSPQPCHVNLTTDIDVSQPIIAEAGNDVRFVVTFTPYPANLQQFQLYWEKGGRKLREDNHYHVNRTNSSMVLEIKQLTRADADTYVLHAKTKDVNNSLTIQLEVKDEPIVSVRRAEPIYRVGQELSLECHADGYPVPIVWWRWKPCEQSDGDCSPGGSHGWKDVEPNGDLLNQENVTLEYSDEKSFSLVSHMHLTAHQSGHYKCTASNVMGKDDEIVPFVVADADDGFIDWKWRPMHSAGELMSLDNIPGVDVYVNTSSYSHTSVVTFHPIRVNLSGEYECIAGSYRKNNTEVKHIIIDVREIRRPVLNQTNMIGFSIETAPGSLQEFFCFVDGVPFPTIVWTKDGEELDITNMSGVEITEEGQRLTIKRVLERDAGFYECIAENSGGMVKANATLDILMDERAQNGLTTGEISAVVVFGIVAIVLFFVGSCLIQRILKEKKQKKELNFISHNFFERGYIDIFNPNLPLEDQIDLLPYKHNCEFPKERLKFGKTLGQGAFGRVVKAEAIGLVDGEASTTVAVKMLKEASDVEQRKALIAELKILIHIGRHVNIVNLLGAVTKNLSKVLLWLAAGPCGPCSLHPGTACPGDVMLAPEDHLAPAAELGLNISVPGFQEL</sequence>
<dbReference type="InterPro" id="IPR013098">
    <property type="entry name" value="Ig_I-set"/>
</dbReference>
<dbReference type="InterPro" id="IPR007110">
    <property type="entry name" value="Ig-like_dom"/>
</dbReference>
<dbReference type="PROSITE" id="PS50011">
    <property type="entry name" value="PROTEIN_KINASE_DOM"/>
    <property type="match status" value="1"/>
</dbReference>
<feature type="binding site" evidence="6">
    <location>
        <begin position="895"/>
        <end position="902"/>
    </location>
    <ligand>
        <name>ATP</name>
        <dbReference type="ChEBI" id="CHEBI:30616"/>
    </ligand>
</feature>
<keyword evidence="4" id="KW-0325">Glycoprotein</keyword>
<reference evidence="12 13" key="1">
    <citation type="submission" date="2021-06" db="EMBL/GenBank/DDBJ databases">
        <title>Caerostris extrusa draft genome.</title>
        <authorList>
            <person name="Kono N."/>
            <person name="Arakawa K."/>
        </authorList>
    </citation>
    <scope>NUCLEOTIDE SEQUENCE [LARGE SCALE GENOMIC DNA]</scope>
</reference>
<dbReference type="GO" id="GO:0007156">
    <property type="term" value="P:homophilic cell adhesion via plasma membrane adhesion molecules"/>
    <property type="evidence" value="ECO:0007669"/>
    <property type="project" value="TreeGrafter"/>
</dbReference>
<dbReference type="Proteomes" id="UP001054945">
    <property type="component" value="Unassembled WGS sequence"/>
</dbReference>
<dbReference type="InterPro" id="IPR001245">
    <property type="entry name" value="Ser-Thr/Tyr_kinase_cat_dom"/>
</dbReference>
<dbReference type="GO" id="GO:0046872">
    <property type="term" value="F:metal ion binding"/>
    <property type="evidence" value="ECO:0007669"/>
    <property type="project" value="UniProtKB-KW"/>
</dbReference>
<evidence type="ECO:0000256" key="3">
    <source>
        <dbReference type="ARBA" id="ARBA00023157"/>
    </source>
</evidence>
<keyword evidence="6 8" id="KW-0067">ATP-binding</keyword>
<dbReference type="InterPro" id="IPR017441">
    <property type="entry name" value="Protein_kinase_ATP_BS"/>
</dbReference>
<dbReference type="Pfam" id="PF07714">
    <property type="entry name" value="PK_Tyr_Ser-Thr"/>
    <property type="match status" value="1"/>
</dbReference>
<keyword evidence="13" id="KW-1185">Reference proteome</keyword>
<evidence type="ECO:0000313" key="12">
    <source>
        <dbReference type="EMBL" id="GIX75290.1"/>
    </source>
</evidence>
<dbReference type="EMBL" id="BPLR01020156">
    <property type="protein sequence ID" value="GIX75290.1"/>
    <property type="molecule type" value="Genomic_DNA"/>
</dbReference>
<gene>
    <name evidence="12" type="primary">flt4</name>
    <name evidence="12" type="ORF">CEXT_498011</name>
</gene>
<dbReference type="Gene3D" id="2.60.40.10">
    <property type="entry name" value="Immunoglobulins"/>
    <property type="match status" value="6"/>
</dbReference>
<keyword evidence="5" id="KW-0393">Immunoglobulin domain</keyword>